<evidence type="ECO:0000313" key="5">
    <source>
        <dbReference type="RefSeq" id="XP_026756180.1"/>
    </source>
</evidence>
<gene>
    <name evidence="5" type="primary">LOC113516036</name>
</gene>
<dbReference type="InterPro" id="IPR006578">
    <property type="entry name" value="MADF-dom"/>
</dbReference>
<dbReference type="PANTHER" id="PTHR12243">
    <property type="entry name" value="MADF DOMAIN TRANSCRIPTION FACTOR"/>
    <property type="match status" value="1"/>
</dbReference>
<dbReference type="GO" id="GO:0005667">
    <property type="term" value="C:transcription regulator complex"/>
    <property type="evidence" value="ECO:0007669"/>
    <property type="project" value="TreeGrafter"/>
</dbReference>
<dbReference type="Proteomes" id="UP001652740">
    <property type="component" value="Unplaced"/>
</dbReference>
<dbReference type="GeneID" id="113516036"/>
<keyword evidence="4" id="KW-1185">Reference proteome</keyword>
<dbReference type="KEGG" id="gmw:113516036"/>
<evidence type="ECO:0000256" key="1">
    <source>
        <dbReference type="PROSITE-ProRule" id="PRU00371"/>
    </source>
</evidence>
<feature type="domain" description="MADF" evidence="2">
    <location>
        <begin position="8"/>
        <end position="116"/>
    </location>
</feature>
<comment type="subcellular location">
    <subcellularLocation>
        <location evidence="1">Nucleus</location>
    </subcellularLocation>
</comment>
<evidence type="ECO:0000259" key="2">
    <source>
        <dbReference type="PROSITE" id="PS51029"/>
    </source>
</evidence>
<reference evidence="5" key="1">
    <citation type="submission" date="2025-08" db="UniProtKB">
        <authorList>
            <consortium name="RefSeq"/>
        </authorList>
    </citation>
    <scope>IDENTIFICATION</scope>
    <source>
        <tissue evidence="5">Whole larvae</tissue>
    </source>
</reference>
<dbReference type="Pfam" id="PF02944">
    <property type="entry name" value="BESS"/>
    <property type="match status" value="1"/>
</dbReference>
<keyword evidence="1" id="KW-0539">Nucleus</keyword>
<dbReference type="GO" id="GO:0005634">
    <property type="term" value="C:nucleus"/>
    <property type="evidence" value="ECO:0007669"/>
    <property type="project" value="UniProtKB-SubCell"/>
</dbReference>
<dbReference type="SMART" id="SM00595">
    <property type="entry name" value="MADF"/>
    <property type="match status" value="1"/>
</dbReference>
<name>A0A6J1WMI7_GALME</name>
<dbReference type="GO" id="GO:0003677">
    <property type="term" value="F:DNA binding"/>
    <property type="evidence" value="ECO:0007669"/>
    <property type="project" value="InterPro"/>
</dbReference>
<dbReference type="PANTHER" id="PTHR12243:SF67">
    <property type="entry name" value="COREPRESSOR OF PANGOLIN, ISOFORM A-RELATED"/>
    <property type="match status" value="1"/>
</dbReference>
<dbReference type="InterPro" id="IPR039353">
    <property type="entry name" value="TF_Adf1"/>
</dbReference>
<dbReference type="Pfam" id="PF10545">
    <property type="entry name" value="MADF_DNA_bdg"/>
    <property type="match status" value="1"/>
</dbReference>
<dbReference type="RefSeq" id="XP_026756180.1">
    <property type="nucleotide sequence ID" value="XM_026900379.3"/>
</dbReference>
<protein>
    <submittedName>
        <fullName evidence="5">Uncharacterized protein LOC113516036</fullName>
    </submittedName>
</protein>
<dbReference type="OrthoDB" id="8118596at2759"/>
<dbReference type="PROSITE" id="PS51031">
    <property type="entry name" value="BESS"/>
    <property type="match status" value="1"/>
</dbReference>
<feature type="domain" description="BESS" evidence="3">
    <location>
        <begin position="190"/>
        <end position="229"/>
    </location>
</feature>
<dbReference type="AlphaFoldDB" id="A0A6J1WMI7"/>
<proteinExistence type="predicted"/>
<evidence type="ECO:0000313" key="4">
    <source>
        <dbReference type="Proteomes" id="UP001652740"/>
    </source>
</evidence>
<dbReference type="InterPro" id="IPR004210">
    <property type="entry name" value="BESS_motif"/>
</dbReference>
<accession>A0A6J1WMI7</accession>
<dbReference type="PROSITE" id="PS51029">
    <property type="entry name" value="MADF"/>
    <property type="match status" value="1"/>
</dbReference>
<dbReference type="GO" id="GO:0006357">
    <property type="term" value="P:regulation of transcription by RNA polymerase II"/>
    <property type="evidence" value="ECO:0007669"/>
    <property type="project" value="TreeGrafter"/>
</dbReference>
<organism evidence="4 5">
    <name type="scientific">Galleria mellonella</name>
    <name type="common">Greater wax moth</name>
    <dbReference type="NCBI Taxonomy" id="7137"/>
    <lineage>
        <taxon>Eukaryota</taxon>
        <taxon>Metazoa</taxon>
        <taxon>Ecdysozoa</taxon>
        <taxon>Arthropoda</taxon>
        <taxon>Hexapoda</taxon>
        <taxon>Insecta</taxon>
        <taxon>Pterygota</taxon>
        <taxon>Neoptera</taxon>
        <taxon>Endopterygota</taxon>
        <taxon>Lepidoptera</taxon>
        <taxon>Glossata</taxon>
        <taxon>Ditrysia</taxon>
        <taxon>Pyraloidea</taxon>
        <taxon>Pyralidae</taxon>
        <taxon>Galleriinae</taxon>
        <taxon>Galleria</taxon>
    </lineage>
</organism>
<dbReference type="InParanoid" id="A0A6J1WMI7"/>
<evidence type="ECO:0000259" key="3">
    <source>
        <dbReference type="PROSITE" id="PS51031"/>
    </source>
</evidence>
<sequence length="231" mass="27645">MSEIDTDKLIKAVKARQGLYNKNDTLYYSHKKYKTKMWTDVCREVYSNWDQLRPQDKVEYAHELQKRWKSLRTCFTRELALQKKEKMKRDANEGPFKRRKRYEYFSQLTFLLNPEAIEEAEVPAESDDEGSDPLEGHIKAESFEYHDPGDSRNNVDTNDSIPLQQTLYERNNTVEEKILDMLRDIKRDEVDEDRQFMLSLVPSFKKLNDKQKFEARIEMLKVLKNISFQEQ</sequence>